<evidence type="ECO:0000313" key="4">
    <source>
        <dbReference type="EMBL" id="CAA6811413.1"/>
    </source>
</evidence>
<dbReference type="AlphaFoldDB" id="A0A6S6T8C8"/>
<name>A0A6S6T8C8_9GAMM</name>
<dbReference type="Gene3D" id="2.60.40.790">
    <property type="match status" value="1"/>
</dbReference>
<feature type="domain" description="SHSP" evidence="3">
    <location>
        <begin position="18"/>
        <end position="129"/>
    </location>
</feature>
<gene>
    <name evidence="4" type="ORF">HELGO_WM14070</name>
</gene>
<dbReference type="InterPro" id="IPR031107">
    <property type="entry name" value="Small_HSP"/>
</dbReference>
<dbReference type="EMBL" id="CACVAY010000049">
    <property type="protein sequence ID" value="CAA6811413.1"/>
    <property type="molecule type" value="Genomic_DNA"/>
</dbReference>
<evidence type="ECO:0000259" key="3">
    <source>
        <dbReference type="PROSITE" id="PS01031"/>
    </source>
</evidence>
<dbReference type="CDD" id="cd06464">
    <property type="entry name" value="ACD_sHsps-like"/>
    <property type="match status" value="1"/>
</dbReference>
<sequence>MTTDTKIRQNDNKVEKTVTTKATRPAVDIYENVDTLTLYADMPGVSAENLDIQVENNQLTIEANAQIELADDMKAVYAENRTARYRRSFTLSNKLDQDKIQASVSNGVLTLTIAKSEAAKPRKIEIKTAA</sequence>
<dbReference type="PANTHER" id="PTHR11527">
    <property type="entry name" value="HEAT-SHOCK PROTEIN 20 FAMILY MEMBER"/>
    <property type="match status" value="1"/>
</dbReference>
<reference evidence="4" key="1">
    <citation type="submission" date="2020-01" db="EMBL/GenBank/DDBJ databases">
        <authorList>
            <person name="Meier V. D."/>
            <person name="Meier V D."/>
        </authorList>
    </citation>
    <scope>NUCLEOTIDE SEQUENCE</scope>
    <source>
        <strain evidence="4">HLG_WM_MAG_07</strain>
    </source>
</reference>
<evidence type="ECO:0000256" key="2">
    <source>
        <dbReference type="RuleBase" id="RU003616"/>
    </source>
</evidence>
<comment type="similarity">
    <text evidence="1 2">Belongs to the small heat shock protein (HSP20) family.</text>
</comment>
<proteinExistence type="inferred from homology"/>
<dbReference type="PROSITE" id="PS01031">
    <property type="entry name" value="SHSP"/>
    <property type="match status" value="1"/>
</dbReference>
<accession>A0A6S6T8C8</accession>
<dbReference type="Pfam" id="PF00011">
    <property type="entry name" value="HSP20"/>
    <property type="match status" value="1"/>
</dbReference>
<protein>
    <submittedName>
        <fullName evidence="4">HSP20 family molecular chaperone IbpA</fullName>
    </submittedName>
</protein>
<organism evidence="4">
    <name type="scientific">uncultured Thiotrichaceae bacterium</name>
    <dbReference type="NCBI Taxonomy" id="298394"/>
    <lineage>
        <taxon>Bacteria</taxon>
        <taxon>Pseudomonadati</taxon>
        <taxon>Pseudomonadota</taxon>
        <taxon>Gammaproteobacteria</taxon>
        <taxon>Thiotrichales</taxon>
        <taxon>Thiotrichaceae</taxon>
        <taxon>environmental samples</taxon>
    </lineage>
</organism>
<dbReference type="SUPFAM" id="SSF49764">
    <property type="entry name" value="HSP20-like chaperones"/>
    <property type="match status" value="1"/>
</dbReference>
<dbReference type="InterPro" id="IPR002068">
    <property type="entry name" value="A-crystallin/Hsp20_dom"/>
</dbReference>
<dbReference type="InterPro" id="IPR008978">
    <property type="entry name" value="HSP20-like_chaperone"/>
</dbReference>
<evidence type="ECO:0000256" key="1">
    <source>
        <dbReference type="PROSITE-ProRule" id="PRU00285"/>
    </source>
</evidence>